<proteinExistence type="predicted"/>
<feature type="compositionally biased region" description="Acidic residues" evidence="1">
    <location>
        <begin position="434"/>
        <end position="446"/>
    </location>
</feature>
<protein>
    <submittedName>
        <fullName evidence="3">Unnamed protein product</fullName>
    </submittedName>
</protein>
<dbReference type="InterPro" id="IPR022018">
    <property type="entry name" value="GIT1_C"/>
</dbReference>
<feature type="region of interest" description="Disordered" evidence="1">
    <location>
        <begin position="45"/>
        <end position="80"/>
    </location>
</feature>
<dbReference type="GO" id="GO:1902716">
    <property type="term" value="C:cell cortex of growing cell tip"/>
    <property type="evidence" value="ECO:0007669"/>
    <property type="project" value="TreeGrafter"/>
</dbReference>
<organism evidence="3 4">
    <name type="scientific">Candida boidinii</name>
    <name type="common">Yeast</name>
    <dbReference type="NCBI Taxonomy" id="5477"/>
    <lineage>
        <taxon>Eukaryota</taxon>
        <taxon>Fungi</taxon>
        <taxon>Dikarya</taxon>
        <taxon>Ascomycota</taxon>
        <taxon>Saccharomycotina</taxon>
        <taxon>Pichiomycetes</taxon>
        <taxon>Pichiales</taxon>
        <taxon>Pichiaceae</taxon>
        <taxon>Ogataea</taxon>
        <taxon>Ogataea/Candida clade</taxon>
    </lineage>
</organism>
<dbReference type="Pfam" id="PF12205">
    <property type="entry name" value="GIT1_C"/>
    <property type="match status" value="1"/>
</dbReference>
<feature type="compositionally biased region" description="Basic and acidic residues" evidence="1">
    <location>
        <begin position="416"/>
        <end position="427"/>
    </location>
</feature>
<feature type="compositionally biased region" description="Basic and acidic residues" evidence="1">
    <location>
        <begin position="155"/>
        <end position="184"/>
    </location>
</feature>
<feature type="compositionally biased region" description="Polar residues" evidence="1">
    <location>
        <begin position="65"/>
        <end position="80"/>
    </location>
</feature>
<comment type="caution">
    <text evidence="3">The sequence shown here is derived from an EMBL/GenBank/DDBJ whole genome shotgun (WGS) entry which is preliminary data.</text>
</comment>
<dbReference type="PANTHER" id="PTHR21601:SF0">
    <property type="entry name" value="PROTEIN SPA2-RELATED"/>
    <property type="match status" value="1"/>
</dbReference>
<name>A0A9W6T320_CANBO</name>
<reference evidence="3" key="1">
    <citation type="submission" date="2023-04" db="EMBL/GenBank/DDBJ databases">
        <title>Candida boidinii NBRC 10035.</title>
        <authorList>
            <person name="Ichikawa N."/>
            <person name="Sato H."/>
            <person name="Tonouchi N."/>
        </authorList>
    </citation>
    <scope>NUCLEOTIDE SEQUENCE</scope>
    <source>
        <strain evidence="3">NBRC 10035</strain>
    </source>
</reference>
<dbReference type="AlphaFoldDB" id="A0A9W6T320"/>
<dbReference type="EMBL" id="BSXN01001412">
    <property type="protein sequence ID" value="GME72964.1"/>
    <property type="molecule type" value="Genomic_DNA"/>
</dbReference>
<feature type="compositionally biased region" description="Polar residues" evidence="1">
    <location>
        <begin position="330"/>
        <end position="350"/>
    </location>
</feature>
<keyword evidence="4" id="KW-1185">Reference proteome</keyword>
<dbReference type="Proteomes" id="UP001165120">
    <property type="component" value="Unassembled WGS sequence"/>
</dbReference>
<dbReference type="InterPro" id="IPR039892">
    <property type="entry name" value="Spa2/Sph1"/>
</dbReference>
<accession>A0A9W6T320</accession>
<feature type="compositionally biased region" description="Basic and acidic residues" evidence="1">
    <location>
        <begin position="270"/>
        <end position="292"/>
    </location>
</feature>
<evidence type="ECO:0000259" key="2">
    <source>
        <dbReference type="Pfam" id="PF12205"/>
    </source>
</evidence>
<dbReference type="GO" id="GO:0005826">
    <property type="term" value="C:actomyosin contractile ring"/>
    <property type="evidence" value="ECO:0007669"/>
    <property type="project" value="TreeGrafter"/>
</dbReference>
<feature type="compositionally biased region" description="Acidic residues" evidence="1">
    <location>
        <begin position="378"/>
        <end position="390"/>
    </location>
</feature>
<dbReference type="GO" id="GO:0005078">
    <property type="term" value="F:MAP-kinase scaffold activity"/>
    <property type="evidence" value="ECO:0007669"/>
    <property type="project" value="TreeGrafter"/>
</dbReference>
<feature type="domain" description="ARF GTPase-activating protein GIT1 C-terminal" evidence="2">
    <location>
        <begin position="468"/>
        <end position="587"/>
    </location>
</feature>
<feature type="compositionally biased region" description="Basic and acidic residues" evidence="1">
    <location>
        <begin position="197"/>
        <end position="262"/>
    </location>
</feature>
<gene>
    <name evidence="3" type="ORF">Cboi02_000383400</name>
</gene>
<sequence length="605" mass="68346">MAQKLNNSSGNLTANEQTNALQAPLIYPKTRSRMITPPIAPIQVTNHSSAASTATSTTANKLQKPVSSIGTPSPSTVNPMAKGINSNGATIEEEDVLITPPASSSILNTIGSSTQRSINPNGELQMIHNGAIKNKEITAQRELELKQKQAAQDQQEAKEAKEKIAKKEGEKKAREAIEEKKIKEAEEEEERIRTKKAKEEEEERIRIQKAKEEEEEKNRIEKAREVEERKQKELRLQEQKAKEQKEEEQKRIQKAKEEEKLKVKQAAEALRLKGEQEKLEREERDFKEKSAENNEDENFNSSNRSKPEISPLMKSHSIRSKRLDAKSSSEDTTANTMTPDLNAEYNTTSPLKIKNPLDDSPIEPINKFASSEAASNDAQDELYEDAEEYEAAPTQNLNSEHAKKQVESSDVSSVKKSKEVLQRKDSYDQYNNDDYYDEDDEEEEEDDFDFENFNTLNPDNTLKELLLYLEHQTVQVISAIQTLLESIRDSKATRGLLRSGATEIITVVKQMAEGTTTLMNQSRYAESMGHARYVVDSLEDCVSRMEALYNAETDKTDNNYADKSFKQRSAGIAFDVARSTKELVKTVEEASIKDEIAVIDARLNY</sequence>
<dbReference type="PANTHER" id="PTHR21601">
    <property type="entry name" value="SPA2 PROTEIN"/>
    <property type="match status" value="1"/>
</dbReference>
<evidence type="ECO:0000313" key="4">
    <source>
        <dbReference type="Proteomes" id="UP001165120"/>
    </source>
</evidence>
<evidence type="ECO:0000313" key="3">
    <source>
        <dbReference type="EMBL" id="GME72964.1"/>
    </source>
</evidence>
<feature type="compositionally biased region" description="Low complexity" evidence="1">
    <location>
        <begin position="48"/>
        <end position="59"/>
    </location>
</feature>
<feature type="region of interest" description="Disordered" evidence="1">
    <location>
        <begin position="145"/>
        <end position="446"/>
    </location>
</feature>
<evidence type="ECO:0000256" key="1">
    <source>
        <dbReference type="SAM" id="MobiDB-lite"/>
    </source>
</evidence>